<dbReference type="AlphaFoldDB" id="A0A4S8J6F6"/>
<dbReference type="Proteomes" id="UP000317650">
    <property type="component" value="Chromosome 11"/>
</dbReference>
<accession>A0A4S8J6F6</accession>
<name>A0A4S8J6F6_MUSBA</name>
<organism evidence="1 2">
    <name type="scientific">Musa balbisiana</name>
    <name type="common">Banana</name>
    <dbReference type="NCBI Taxonomy" id="52838"/>
    <lineage>
        <taxon>Eukaryota</taxon>
        <taxon>Viridiplantae</taxon>
        <taxon>Streptophyta</taxon>
        <taxon>Embryophyta</taxon>
        <taxon>Tracheophyta</taxon>
        <taxon>Spermatophyta</taxon>
        <taxon>Magnoliopsida</taxon>
        <taxon>Liliopsida</taxon>
        <taxon>Zingiberales</taxon>
        <taxon>Musaceae</taxon>
        <taxon>Musa</taxon>
    </lineage>
</organism>
<evidence type="ECO:0000313" key="1">
    <source>
        <dbReference type="EMBL" id="THU56454.1"/>
    </source>
</evidence>
<protein>
    <submittedName>
        <fullName evidence="1">Uncharacterized protein</fullName>
    </submittedName>
</protein>
<proteinExistence type="predicted"/>
<dbReference type="EMBL" id="PYDT01000007">
    <property type="protein sequence ID" value="THU56454.1"/>
    <property type="molecule type" value="Genomic_DNA"/>
</dbReference>
<gene>
    <name evidence="1" type="ORF">C4D60_Mb11t17420</name>
</gene>
<reference evidence="1 2" key="1">
    <citation type="journal article" date="2019" name="Nat. Plants">
        <title>Genome sequencing of Musa balbisiana reveals subgenome evolution and function divergence in polyploid bananas.</title>
        <authorList>
            <person name="Yao X."/>
        </authorList>
    </citation>
    <scope>NUCLEOTIDE SEQUENCE [LARGE SCALE GENOMIC DNA]</scope>
    <source>
        <strain evidence="2">cv. DH-PKW</strain>
        <tissue evidence="1">Leaves</tissue>
    </source>
</reference>
<comment type="caution">
    <text evidence="1">The sequence shown here is derived from an EMBL/GenBank/DDBJ whole genome shotgun (WGS) entry which is preliminary data.</text>
</comment>
<keyword evidence="2" id="KW-1185">Reference proteome</keyword>
<evidence type="ECO:0000313" key="2">
    <source>
        <dbReference type="Proteomes" id="UP000317650"/>
    </source>
</evidence>
<sequence length="101" mass="11344">MALFLVQIKRICFALKVVEEGAMVVESDEEIIITMVGHRDQIGIIMVVIDHNHTEGLCVENTCACQRPNVRFPYLACTNVGFNVLAESYKRKKTHTIGGYC</sequence>